<dbReference type="Pfam" id="PF00481">
    <property type="entry name" value="PP2C"/>
    <property type="match status" value="1"/>
</dbReference>
<organism evidence="4 5">
    <name type="scientific">Candidatus Daviesbacteria bacterium RIFCSPHIGHO2_01_FULL_41_23</name>
    <dbReference type="NCBI Taxonomy" id="1797764"/>
    <lineage>
        <taxon>Bacteria</taxon>
        <taxon>Candidatus Daviesiibacteriota</taxon>
    </lineage>
</organism>
<evidence type="ECO:0000256" key="1">
    <source>
        <dbReference type="SAM" id="MobiDB-lite"/>
    </source>
</evidence>
<dbReference type="Gene3D" id="3.60.40.10">
    <property type="entry name" value="PPM-type phosphatase domain"/>
    <property type="match status" value="1"/>
</dbReference>
<proteinExistence type="predicted"/>
<protein>
    <recommendedName>
        <fullName evidence="6">FHA domain-containing protein</fullName>
    </recommendedName>
</protein>
<dbReference type="Gene3D" id="2.60.200.20">
    <property type="match status" value="1"/>
</dbReference>
<evidence type="ECO:0000313" key="5">
    <source>
        <dbReference type="Proteomes" id="UP000176336"/>
    </source>
</evidence>
<dbReference type="PROSITE" id="PS50006">
    <property type="entry name" value="FHA_DOMAIN"/>
    <property type="match status" value="1"/>
</dbReference>
<dbReference type="PROSITE" id="PS51746">
    <property type="entry name" value="PPM_2"/>
    <property type="match status" value="1"/>
</dbReference>
<gene>
    <name evidence="4" type="ORF">A2871_02890</name>
</gene>
<dbReference type="CDD" id="cd00143">
    <property type="entry name" value="PP2Cc"/>
    <property type="match status" value="1"/>
</dbReference>
<dbReference type="CDD" id="cd00060">
    <property type="entry name" value="FHA"/>
    <property type="match status" value="1"/>
</dbReference>
<feature type="region of interest" description="Disordered" evidence="1">
    <location>
        <begin position="306"/>
        <end position="330"/>
    </location>
</feature>
<dbReference type="InterPro" id="IPR001932">
    <property type="entry name" value="PPM-type_phosphatase-like_dom"/>
</dbReference>
<feature type="domain" description="PPM-type phosphatase" evidence="3">
    <location>
        <begin position="24"/>
        <end position="283"/>
    </location>
</feature>
<dbReference type="InterPro" id="IPR015655">
    <property type="entry name" value="PP2C"/>
</dbReference>
<name>A0A1F5IS27_9BACT</name>
<dbReference type="InterPro" id="IPR008984">
    <property type="entry name" value="SMAD_FHA_dom_sf"/>
</dbReference>
<evidence type="ECO:0000259" key="3">
    <source>
        <dbReference type="PROSITE" id="PS51746"/>
    </source>
</evidence>
<dbReference type="EMBL" id="MFCR01000004">
    <property type="protein sequence ID" value="OGE19175.1"/>
    <property type="molecule type" value="Genomic_DNA"/>
</dbReference>
<dbReference type="AlphaFoldDB" id="A0A1F5IS27"/>
<reference evidence="4 5" key="1">
    <citation type="journal article" date="2016" name="Nat. Commun.">
        <title>Thousands of microbial genomes shed light on interconnected biogeochemical processes in an aquifer system.</title>
        <authorList>
            <person name="Anantharaman K."/>
            <person name="Brown C.T."/>
            <person name="Hug L.A."/>
            <person name="Sharon I."/>
            <person name="Castelle C.J."/>
            <person name="Probst A.J."/>
            <person name="Thomas B.C."/>
            <person name="Singh A."/>
            <person name="Wilkins M.J."/>
            <person name="Karaoz U."/>
            <person name="Brodie E.L."/>
            <person name="Williams K.H."/>
            <person name="Hubbard S.S."/>
            <person name="Banfield J.F."/>
        </authorList>
    </citation>
    <scope>NUCLEOTIDE SEQUENCE [LARGE SCALE GENOMIC DNA]</scope>
</reference>
<evidence type="ECO:0000313" key="4">
    <source>
        <dbReference type="EMBL" id="OGE19175.1"/>
    </source>
</evidence>
<dbReference type="InterPro" id="IPR036457">
    <property type="entry name" value="PPM-type-like_dom_sf"/>
</dbReference>
<dbReference type="PANTHER" id="PTHR47992">
    <property type="entry name" value="PROTEIN PHOSPHATASE"/>
    <property type="match status" value="1"/>
</dbReference>
<dbReference type="SMART" id="SM00331">
    <property type="entry name" value="PP2C_SIG"/>
    <property type="match status" value="1"/>
</dbReference>
<dbReference type="SUPFAM" id="SSF81606">
    <property type="entry name" value="PP2C-like"/>
    <property type="match status" value="1"/>
</dbReference>
<dbReference type="GO" id="GO:0004722">
    <property type="term" value="F:protein serine/threonine phosphatase activity"/>
    <property type="evidence" value="ECO:0007669"/>
    <property type="project" value="InterPro"/>
</dbReference>
<dbReference type="SUPFAM" id="SSF49879">
    <property type="entry name" value="SMAD/FHA domain"/>
    <property type="match status" value="1"/>
</dbReference>
<accession>A0A1F5IS27</accession>
<feature type="region of interest" description="Disordered" evidence="1">
    <location>
        <begin position="1"/>
        <end position="34"/>
    </location>
</feature>
<dbReference type="SMART" id="SM00332">
    <property type="entry name" value="PP2Cc"/>
    <property type="match status" value="1"/>
</dbReference>
<comment type="caution">
    <text evidence="4">The sequence shown here is derived from an EMBL/GenBank/DDBJ whole genome shotgun (WGS) entry which is preliminary data.</text>
</comment>
<dbReference type="InterPro" id="IPR000253">
    <property type="entry name" value="FHA_dom"/>
</dbReference>
<feature type="domain" description="FHA" evidence="2">
    <location>
        <begin position="419"/>
        <end position="448"/>
    </location>
</feature>
<sequence>MEESGQFSPEIRVSREPNLPNLRYTGKSEASISHPERNEDAIGYNAQHGIAMVLDGVGGLHGGDRASRVARDIIAAQLKLIPISSDPDTAKRGIGDALVEASTRVLAEVPGAGATAVVAKFLEIKGERRVIIGSVGDSRAYLLRGGVLRQITEDDSTTASLPLEEKRALDQKLASVETPQDLAALNQKERGYWHTRNVILEMLGNKNGTSRPHVYQIALQKSDKIILTTDGIHDNLSHREMERIAKEQPEVAEELVKHAKARSADNRHTRHKPDDISAVVVDVEQEKPSAADRIEGNQVRKLDRISGHAQPEQSVRPPEINNSQSTEKPIQTYDLSGGKEVAITYEGKPIKVILPSGQVLEIGDRRILNMNGSNVDFLIIDRKELTTSKVQAGFKGLREGERVTLGRQNPGRFRFADNVSRQHLEIGREKGKIIIRDLNSKNGTKVEI</sequence>
<dbReference type="Pfam" id="PF00498">
    <property type="entry name" value="FHA"/>
    <property type="match status" value="1"/>
</dbReference>
<feature type="compositionally biased region" description="Polar residues" evidence="1">
    <location>
        <begin position="320"/>
        <end position="329"/>
    </location>
</feature>
<evidence type="ECO:0000259" key="2">
    <source>
        <dbReference type="PROSITE" id="PS50006"/>
    </source>
</evidence>
<dbReference type="Proteomes" id="UP000176336">
    <property type="component" value="Unassembled WGS sequence"/>
</dbReference>
<evidence type="ECO:0008006" key="6">
    <source>
        <dbReference type="Google" id="ProtNLM"/>
    </source>
</evidence>